<dbReference type="InterPro" id="IPR045136">
    <property type="entry name" value="Iah1-like"/>
</dbReference>
<evidence type="ECO:0000313" key="3">
    <source>
        <dbReference type="Proteomes" id="UP000253314"/>
    </source>
</evidence>
<evidence type="ECO:0000313" key="2">
    <source>
        <dbReference type="EMBL" id="RBW69522.1"/>
    </source>
</evidence>
<proteinExistence type="predicted"/>
<organism evidence="2 3">
    <name type="scientific">Bacillus taeanensis</name>
    <dbReference type="NCBI Taxonomy" id="273032"/>
    <lineage>
        <taxon>Bacteria</taxon>
        <taxon>Bacillati</taxon>
        <taxon>Bacillota</taxon>
        <taxon>Bacilli</taxon>
        <taxon>Bacillales</taxon>
        <taxon>Bacillaceae</taxon>
        <taxon>Bacillus</taxon>
    </lineage>
</organism>
<dbReference type="PANTHER" id="PTHR14209">
    <property type="entry name" value="ISOAMYL ACETATE-HYDROLYZING ESTERASE 1"/>
    <property type="match status" value="1"/>
</dbReference>
<dbReference type="Pfam" id="PF13472">
    <property type="entry name" value="Lipase_GDSL_2"/>
    <property type="match status" value="1"/>
</dbReference>
<feature type="domain" description="SGNH hydrolase-type esterase" evidence="1">
    <location>
        <begin position="4"/>
        <end position="80"/>
    </location>
</feature>
<dbReference type="InterPro" id="IPR036514">
    <property type="entry name" value="SGNH_hydro_sf"/>
</dbReference>
<dbReference type="Proteomes" id="UP000253314">
    <property type="component" value="Unassembled WGS sequence"/>
</dbReference>
<dbReference type="AlphaFoldDB" id="A0A366XTQ0"/>
<dbReference type="SUPFAM" id="SSF52266">
    <property type="entry name" value="SGNH hydrolase"/>
    <property type="match status" value="1"/>
</dbReference>
<dbReference type="Gene3D" id="3.40.50.1110">
    <property type="entry name" value="SGNH hydrolase"/>
    <property type="match status" value="1"/>
</dbReference>
<dbReference type="InterPro" id="IPR013830">
    <property type="entry name" value="SGNH_hydro"/>
</dbReference>
<dbReference type="EMBL" id="QOCW01000010">
    <property type="protein sequence ID" value="RBW69522.1"/>
    <property type="molecule type" value="Genomic_DNA"/>
</dbReference>
<sequence length="103" mass="11573">MVKKLSPKKVILISPSPVNEYAVNTPRKNAALYQYAHAVEQVSLETGSYFINLWTIMAAKEQSKVLKHDGVHFNEKGYRILSEAVITKINNISSTKGRKKIAK</sequence>
<dbReference type="PANTHER" id="PTHR14209:SF19">
    <property type="entry name" value="ISOAMYL ACETATE-HYDROLYZING ESTERASE 1 HOMOLOG"/>
    <property type="match status" value="1"/>
</dbReference>
<evidence type="ECO:0000259" key="1">
    <source>
        <dbReference type="Pfam" id="PF13472"/>
    </source>
</evidence>
<comment type="caution">
    <text evidence="2">The sequence shown here is derived from an EMBL/GenBank/DDBJ whole genome shotgun (WGS) entry which is preliminary data.</text>
</comment>
<gene>
    <name evidence="2" type="ORF">DS031_11415</name>
</gene>
<name>A0A366XTQ0_9BACI</name>
<reference evidence="2 3" key="1">
    <citation type="submission" date="2018-07" db="EMBL/GenBank/DDBJ databases">
        <title>Lottiidibacillus patelloidae gen. nov., sp. nov., isolated from the intestinal tract of a marine limpet and the reclassification of B. taeanensis BH030017T, B. algicola KMM 3737T and B. hwajinpoensis SW-72T as genus Lottiidibacillus.</title>
        <authorList>
            <person name="Liu R."/>
            <person name="Huang Z."/>
        </authorList>
    </citation>
    <scope>NUCLEOTIDE SEQUENCE [LARGE SCALE GENOMIC DNA]</scope>
    <source>
        <strain evidence="2 3">BH030017</strain>
    </source>
</reference>
<accession>A0A366XTQ0</accession>
<keyword evidence="3" id="KW-1185">Reference proteome</keyword>
<dbReference type="OrthoDB" id="388542at2"/>
<protein>
    <recommendedName>
        <fullName evidence="1">SGNH hydrolase-type esterase domain-containing protein</fullName>
    </recommendedName>
</protein>